<proteinExistence type="predicted"/>
<accession>A0AAW4PUA6</accession>
<dbReference type="Proteomes" id="UP001430377">
    <property type="component" value="Unassembled WGS sequence"/>
</dbReference>
<gene>
    <name evidence="1" type="ORF">EGH21_11965</name>
</gene>
<dbReference type="AlphaFoldDB" id="A0AAW4PUA6"/>
<reference evidence="1 2" key="1">
    <citation type="submission" date="2021-06" db="EMBL/GenBank/DDBJ databases">
        <title>Halomicroarcula sp. a new haloarchaeum isolated from saline soil.</title>
        <authorList>
            <person name="Duran-Viseras A."/>
            <person name="Sanchez-Porro C."/>
            <person name="Ventosa A."/>
        </authorList>
    </citation>
    <scope>NUCLEOTIDE SEQUENCE [LARGE SCALE GENOMIC DNA]</scope>
    <source>
        <strain evidence="1 2">F13</strain>
    </source>
</reference>
<dbReference type="RefSeq" id="WP_220618711.1">
    <property type="nucleotide sequence ID" value="NZ_RKLR01000004.1"/>
</dbReference>
<organism evidence="1 2">
    <name type="scientific">Haloarcula rubra</name>
    <dbReference type="NCBI Taxonomy" id="2487747"/>
    <lineage>
        <taxon>Archaea</taxon>
        <taxon>Methanobacteriati</taxon>
        <taxon>Methanobacteriota</taxon>
        <taxon>Stenosarchaea group</taxon>
        <taxon>Halobacteria</taxon>
        <taxon>Halobacteriales</taxon>
        <taxon>Haloarculaceae</taxon>
        <taxon>Haloarcula</taxon>
    </lineage>
</organism>
<evidence type="ECO:0008006" key="3">
    <source>
        <dbReference type="Google" id="ProtNLM"/>
    </source>
</evidence>
<evidence type="ECO:0000313" key="1">
    <source>
        <dbReference type="EMBL" id="MBX0323744.1"/>
    </source>
</evidence>
<protein>
    <recommendedName>
        <fullName evidence="3">Small CPxCG-related zinc finger protein</fullName>
    </recommendedName>
</protein>
<keyword evidence="2" id="KW-1185">Reference proteome</keyword>
<comment type="caution">
    <text evidence="1">The sequence shown here is derived from an EMBL/GenBank/DDBJ whole genome shotgun (WGS) entry which is preliminary data.</text>
</comment>
<dbReference type="EMBL" id="RKLR01000004">
    <property type="protein sequence ID" value="MBX0323744.1"/>
    <property type="molecule type" value="Genomic_DNA"/>
</dbReference>
<evidence type="ECO:0000313" key="2">
    <source>
        <dbReference type="Proteomes" id="UP001430377"/>
    </source>
</evidence>
<sequence length="53" mass="6096">MTEYCDNCGTELEPAQARHQRYMVEHASDDVATLEGALCSDCFYEFEAWLDTE</sequence>
<name>A0AAW4PUA6_9EURY</name>